<dbReference type="PATRIC" id="fig|947033.5.peg.2185"/>
<keyword evidence="5" id="KW-1185">Reference proteome</keyword>
<comment type="pathway">
    <text evidence="1">Bacterial outer membrane biogenesis; LPS O-antigen biosynthesis.</text>
</comment>
<dbReference type="InterPro" id="IPR036291">
    <property type="entry name" value="NAD(P)-bd_dom_sf"/>
</dbReference>
<gene>
    <name evidence="4" type="primary">galE</name>
    <name evidence="4" type="ORF">Lste_2060</name>
</gene>
<proteinExistence type="inferred from homology"/>
<comment type="caution">
    <text evidence="4">The sequence shown here is derived from an EMBL/GenBank/DDBJ whole genome shotgun (WGS) entry which is preliminary data.</text>
</comment>
<evidence type="ECO:0000313" key="4">
    <source>
        <dbReference type="EMBL" id="KTD68902.1"/>
    </source>
</evidence>
<evidence type="ECO:0000256" key="1">
    <source>
        <dbReference type="ARBA" id="ARBA00005125"/>
    </source>
</evidence>
<dbReference type="OrthoDB" id="9801056at2"/>
<name>A0A0W0ZJE7_9GAMM</name>
<feature type="domain" description="NAD-dependent epimerase/dehydratase" evidence="3">
    <location>
        <begin position="4"/>
        <end position="229"/>
    </location>
</feature>
<evidence type="ECO:0000256" key="2">
    <source>
        <dbReference type="ARBA" id="ARBA00007637"/>
    </source>
</evidence>
<evidence type="ECO:0000259" key="3">
    <source>
        <dbReference type="Pfam" id="PF01370"/>
    </source>
</evidence>
<evidence type="ECO:0000313" key="5">
    <source>
        <dbReference type="Proteomes" id="UP000054926"/>
    </source>
</evidence>
<reference evidence="4 5" key="1">
    <citation type="submission" date="2015-11" db="EMBL/GenBank/DDBJ databases">
        <title>Genomic analysis of 38 Legionella species identifies large and diverse effector repertoires.</title>
        <authorList>
            <person name="Burstein D."/>
            <person name="Amaro F."/>
            <person name="Zusman T."/>
            <person name="Lifshitz Z."/>
            <person name="Cohen O."/>
            <person name="Gilbert J.A."/>
            <person name="Pupko T."/>
            <person name="Shuman H.A."/>
            <person name="Segal G."/>
        </authorList>
    </citation>
    <scope>NUCLEOTIDE SEQUENCE [LARGE SCALE GENOMIC DNA]</scope>
    <source>
        <strain evidence="4 5">IMVS3376</strain>
    </source>
</reference>
<dbReference type="SUPFAM" id="SSF51735">
    <property type="entry name" value="NAD(P)-binding Rossmann-fold domains"/>
    <property type="match status" value="1"/>
</dbReference>
<dbReference type="AlphaFoldDB" id="A0A0W0ZJE7"/>
<dbReference type="Gene3D" id="3.40.50.720">
    <property type="entry name" value="NAD(P)-binding Rossmann-like Domain"/>
    <property type="match status" value="1"/>
</dbReference>
<sequence length="318" mass="35784">MPKILVTGATGFIGRKLVPALISAGHDVRCAVSQNVNWLKAEQIKVNKLESETDWSEALSGIDVVIHLAARVHVMKEKNASDSDYYYKINSEATKNFAEQAAKHQVKRFIFLSSIKVNGEFTLKGQPFSEESKAQPEDPYGHSKLYAEQYLQTISQNSSLEVVILRPPLVYGPEVKANFLKMLHLVKKRMPLPFASIQNKRHFIFIENLVSALCISVTHPAAANQTYLVADDDSFSVPSLMHLIAQKMNTKTRLIPVPERLLEKSFQLLGMKKLSNRLLSSLEINNNKIKSELGWKPPVSSDEGLKKTVEWYQSEFSS</sequence>
<dbReference type="InterPro" id="IPR001509">
    <property type="entry name" value="Epimerase_deHydtase"/>
</dbReference>
<organism evidence="4 5">
    <name type="scientific">Legionella steelei</name>
    <dbReference type="NCBI Taxonomy" id="947033"/>
    <lineage>
        <taxon>Bacteria</taxon>
        <taxon>Pseudomonadati</taxon>
        <taxon>Pseudomonadota</taxon>
        <taxon>Gammaproteobacteria</taxon>
        <taxon>Legionellales</taxon>
        <taxon>Legionellaceae</taxon>
        <taxon>Legionella</taxon>
    </lineage>
</organism>
<accession>A0A0W0ZJE7</accession>
<comment type="similarity">
    <text evidence="2">Belongs to the NAD(P)-dependent epimerase/dehydratase family.</text>
</comment>
<dbReference type="EMBL" id="LNYY01000019">
    <property type="protein sequence ID" value="KTD68902.1"/>
    <property type="molecule type" value="Genomic_DNA"/>
</dbReference>
<dbReference type="Proteomes" id="UP000054926">
    <property type="component" value="Unassembled WGS sequence"/>
</dbReference>
<dbReference type="CDD" id="cd05232">
    <property type="entry name" value="UDP_G4E_4_SDR_e"/>
    <property type="match status" value="1"/>
</dbReference>
<dbReference type="STRING" id="947033.Lste_2060"/>
<dbReference type="Pfam" id="PF01370">
    <property type="entry name" value="Epimerase"/>
    <property type="match status" value="1"/>
</dbReference>
<dbReference type="PANTHER" id="PTHR43000">
    <property type="entry name" value="DTDP-D-GLUCOSE 4,6-DEHYDRATASE-RELATED"/>
    <property type="match status" value="1"/>
</dbReference>
<dbReference type="RefSeq" id="WP_058510951.1">
    <property type="nucleotide sequence ID" value="NZ_LNYY01000019.1"/>
</dbReference>
<protein>
    <submittedName>
        <fullName evidence="4">UDP-glucose 4-epimerase</fullName>
    </submittedName>
</protein>